<dbReference type="RefSeq" id="WP_219535936.1">
    <property type="nucleotide sequence ID" value="NZ_JAHKRM010000027.1"/>
</dbReference>
<feature type="transmembrane region" description="Helical" evidence="5">
    <location>
        <begin position="97"/>
        <end position="114"/>
    </location>
</feature>
<keyword evidence="3 5" id="KW-1133">Transmembrane helix</keyword>
<keyword evidence="4 5" id="KW-0472">Membrane</keyword>
<dbReference type="Proteomes" id="UP001597097">
    <property type="component" value="Unassembled WGS sequence"/>
</dbReference>
<evidence type="ECO:0000256" key="3">
    <source>
        <dbReference type="ARBA" id="ARBA00022989"/>
    </source>
</evidence>
<comment type="caution">
    <text evidence="6">The sequence shown here is derived from an EMBL/GenBank/DDBJ whole genome shotgun (WGS) entry which is preliminary data.</text>
</comment>
<evidence type="ECO:0000256" key="1">
    <source>
        <dbReference type="ARBA" id="ARBA00004141"/>
    </source>
</evidence>
<evidence type="ECO:0000256" key="2">
    <source>
        <dbReference type="ARBA" id="ARBA00022692"/>
    </source>
</evidence>
<dbReference type="InterPro" id="IPR032808">
    <property type="entry name" value="DoxX"/>
</dbReference>
<protein>
    <submittedName>
        <fullName evidence="6">DoxX family protein</fullName>
    </submittedName>
</protein>
<dbReference type="EMBL" id="JBHUCM010000008">
    <property type="protein sequence ID" value="MFD1537128.1"/>
    <property type="molecule type" value="Genomic_DNA"/>
</dbReference>
<reference evidence="7" key="1">
    <citation type="journal article" date="2019" name="Int. J. Syst. Evol. Microbiol.">
        <title>The Global Catalogue of Microorganisms (GCM) 10K type strain sequencing project: providing services to taxonomists for standard genome sequencing and annotation.</title>
        <authorList>
            <consortium name="The Broad Institute Genomics Platform"/>
            <consortium name="The Broad Institute Genome Sequencing Center for Infectious Disease"/>
            <person name="Wu L."/>
            <person name="Ma J."/>
        </authorList>
    </citation>
    <scope>NUCLEOTIDE SEQUENCE [LARGE SCALE GENOMIC DNA]</scope>
    <source>
        <strain evidence="7">CGMCC 1.15399</strain>
    </source>
</reference>
<organism evidence="6 7">
    <name type="scientific">Nonomuraea guangzhouensis</name>
    <dbReference type="NCBI Taxonomy" id="1291555"/>
    <lineage>
        <taxon>Bacteria</taxon>
        <taxon>Bacillati</taxon>
        <taxon>Actinomycetota</taxon>
        <taxon>Actinomycetes</taxon>
        <taxon>Streptosporangiales</taxon>
        <taxon>Streptosporangiaceae</taxon>
        <taxon>Nonomuraea</taxon>
    </lineage>
</organism>
<accession>A0ABW4G366</accession>
<evidence type="ECO:0000313" key="7">
    <source>
        <dbReference type="Proteomes" id="UP001597097"/>
    </source>
</evidence>
<comment type="subcellular location">
    <subcellularLocation>
        <location evidence="1">Membrane</location>
        <topology evidence="1">Multi-pass membrane protein</topology>
    </subcellularLocation>
</comment>
<keyword evidence="7" id="KW-1185">Reference proteome</keyword>
<name>A0ABW4G366_9ACTN</name>
<proteinExistence type="predicted"/>
<evidence type="ECO:0000256" key="5">
    <source>
        <dbReference type="SAM" id="Phobius"/>
    </source>
</evidence>
<feature type="transmembrane region" description="Helical" evidence="5">
    <location>
        <begin position="71"/>
        <end position="90"/>
    </location>
</feature>
<evidence type="ECO:0000313" key="6">
    <source>
        <dbReference type="EMBL" id="MFD1537128.1"/>
    </source>
</evidence>
<keyword evidence="2 5" id="KW-0812">Transmembrane</keyword>
<dbReference type="Pfam" id="PF13564">
    <property type="entry name" value="DoxX_2"/>
    <property type="match status" value="1"/>
</dbReference>
<evidence type="ECO:0000256" key="4">
    <source>
        <dbReference type="ARBA" id="ARBA00023136"/>
    </source>
</evidence>
<feature type="transmembrane region" description="Helical" evidence="5">
    <location>
        <begin position="6"/>
        <end position="25"/>
    </location>
</feature>
<gene>
    <name evidence="6" type="ORF">ACFSJ0_08795</name>
</gene>
<sequence>MNVVLWVLQALLAVAFLFGGFMKATQPKEKLQPRMGWVDDFSQQQVRAIGVVEVLGALGLVLPWATGIAPILTPLAAVGLGITMIVAAQVHRRRKESFAVNLVLLAMVVIVAVGRF</sequence>